<feature type="region of interest" description="Disordered" evidence="1">
    <location>
        <begin position="41"/>
        <end position="69"/>
    </location>
</feature>
<proteinExistence type="predicted"/>
<dbReference type="Proteomes" id="UP001148786">
    <property type="component" value="Unassembled WGS sequence"/>
</dbReference>
<dbReference type="AlphaFoldDB" id="A0A9W8N268"/>
<accession>A0A9W8N268</accession>
<evidence type="ECO:0000313" key="2">
    <source>
        <dbReference type="EMBL" id="KAJ3517711.1"/>
    </source>
</evidence>
<reference evidence="2" key="1">
    <citation type="submission" date="2022-07" db="EMBL/GenBank/DDBJ databases">
        <title>Genome Sequence of Agrocybe chaxingu.</title>
        <authorList>
            <person name="Buettner E."/>
        </authorList>
    </citation>
    <scope>NUCLEOTIDE SEQUENCE</scope>
    <source>
        <strain evidence="2">MP-N11</strain>
    </source>
</reference>
<evidence type="ECO:0000256" key="1">
    <source>
        <dbReference type="SAM" id="MobiDB-lite"/>
    </source>
</evidence>
<dbReference type="OrthoDB" id="6222486at2759"/>
<gene>
    <name evidence="2" type="ORF">NLJ89_g340</name>
</gene>
<comment type="caution">
    <text evidence="2">The sequence shown here is derived from an EMBL/GenBank/DDBJ whole genome shotgun (WGS) entry which is preliminary data.</text>
</comment>
<name>A0A9W8N268_9AGAR</name>
<sequence length="126" mass="13052">MSSLVIPLVSTTLPTCKPDLMPFHIDYDGPAPVSAFMRVSPLKQEDSPSKIASPAVESEETAENASADAMNVDSATAVAPAKPTATSSTIDASSLQLDFDIVHIHFPATSSSSLTPAPPGLTPAHH</sequence>
<dbReference type="EMBL" id="JANKHO010000012">
    <property type="protein sequence ID" value="KAJ3517711.1"/>
    <property type="molecule type" value="Genomic_DNA"/>
</dbReference>
<organism evidence="2 3">
    <name type="scientific">Agrocybe chaxingu</name>
    <dbReference type="NCBI Taxonomy" id="84603"/>
    <lineage>
        <taxon>Eukaryota</taxon>
        <taxon>Fungi</taxon>
        <taxon>Dikarya</taxon>
        <taxon>Basidiomycota</taxon>
        <taxon>Agaricomycotina</taxon>
        <taxon>Agaricomycetes</taxon>
        <taxon>Agaricomycetidae</taxon>
        <taxon>Agaricales</taxon>
        <taxon>Agaricineae</taxon>
        <taxon>Strophariaceae</taxon>
        <taxon>Agrocybe</taxon>
    </lineage>
</organism>
<protein>
    <submittedName>
        <fullName evidence="2">Uncharacterized protein</fullName>
    </submittedName>
</protein>
<evidence type="ECO:0000313" key="3">
    <source>
        <dbReference type="Proteomes" id="UP001148786"/>
    </source>
</evidence>
<dbReference type="Gene3D" id="2.40.128.680">
    <property type="match status" value="1"/>
</dbReference>
<keyword evidence="3" id="KW-1185">Reference proteome</keyword>